<dbReference type="RefSeq" id="XP_028470047.1">
    <property type="nucleotide sequence ID" value="XM_028609417.1"/>
</dbReference>
<evidence type="ECO:0000313" key="4">
    <source>
        <dbReference type="Proteomes" id="UP000272025"/>
    </source>
</evidence>
<dbReference type="Gene3D" id="3.40.50.300">
    <property type="entry name" value="P-loop containing nucleotide triphosphate hydrolases"/>
    <property type="match status" value="1"/>
</dbReference>
<feature type="region of interest" description="Disordered" evidence="1">
    <location>
        <begin position="1"/>
        <end position="73"/>
    </location>
</feature>
<name>A0A3N2Q644_SODAK</name>
<feature type="compositionally biased region" description="Acidic residues" evidence="1">
    <location>
        <begin position="886"/>
        <end position="897"/>
    </location>
</feature>
<organism evidence="3 4">
    <name type="scientific">Sodiomyces alkalinus (strain CBS 110278 / VKM F-3762 / F11)</name>
    <name type="common">Alkaliphilic filamentous fungus</name>
    <dbReference type="NCBI Taxonomy" id="1314773"/>
    <lineage>
        <taxon>Eukaryota</taxon>
        <taxon>Fungi</taxon>
        <taxon>Dikarya</taxon>
        <taxon>Ascomycota</taxon>
        <taxon>Pezizomycotina</taxon>
        <taxon>Sordariomycetes</taxon>
        <taxon>Hypocreomycetidae</taxon>
        <taxon>Glomerellales</taxon>
        <taxon>Plectosphaerellaceae</taxon>
        <taxon>Sodiomyces</taxon>
    </lineage>
</organism>
<feature type="region of interest" description="Disordered" evidence="1">
    <location>
        <begin position="966"/>
        <end position="1019"/>
    </location>
</feature>
<dbReference type="InterPro" id="IPR003959">
    <property type="entry name" value="ATPase_AAA_core"/>
</dbReference>
<evidence type="ECO:0000313" key="3">
    <source>
        <dbReference type="EMBL" id="ROT42241.1"/>
    </source>
</evidence>
<evidence type="ECO:0000259" key="2">
    <source>
        <dbReference type="SMART" id="SM00382"/>
    </source>
</evidence>
<proteinExistence type="predicted"/>
<dbReference type="Pfam" id="PF23232">
    <property type="entry name" value="AAA_lid_13"/>
    <property type="match status" value="1"/>
</dbReference>
<feature type="domain" description="AAA+ ATPase" evidence="2">
    <location>
        <begin position="636"/>
        <end position="763"/>
    </location>
</feature>
<feature type="region of interest" description="Disordered" evidence="1">
    <location>
        <begin position="879"/>
        <end position="943"/>
    </location>
</feature>
<evidence type="ECO:0000256" key="1">
    <source>
        <dbReference type="SAM" id="MobiDB-lite"/>
    </source>
</evidence>
<dbReference type="EMBL" id="ML119051">
    <property type="protein sequence ID" value="ROT42241.1"/>
    <property type="molecule type" value="Genomic_DNA"/>
</dbReference>
<dbReference type="GO" id="GO:0005524">
    <property type="term" value="F:ATP binding"/>
    <property type="evidence" value="ECO:0007669"/>
    <property type="project" value="InterPro"/>
</dbReference>
<dbReference type="PANTHER" id="PTHR46411:SF3">
    <property type="entry name" value="AAA+ ATPASE DOMAIN-CONTAINING PROTEIN"/>
    <property type="match status" value="1"/>
</dbReference>
<dbReference type="Proteomes" id="UP000272025">
    <property type="component" value="Unassembled WGS sequence"/>
</dbReference>
<dbReference type="SMART" id="SM00382">
    <property type="entry name" value="AAA"/>
    <property type="match status" value="1"/>
</dbReference>
<dbReference type="InterPro" id="IPR056599">
    <property type="entry name" value="AAA_lid_fung"/>
</dbReference>
<dbReference type="GeneID" id="39577895"/>
<dbReference type="AlphaFoldDB" id="A0A3N2Q644"/>
<dbReference type="CDD" id="cd19481">
    <property type="entry name" value="RecA-like_protease"/>
    <property type="match status" value="1"/>
</dbReference>
<dbReference type="Pfam" id="PF22942">
    <property type="entry name" value="DUF7025"/>
    <property type="match status" value="1"/>
</dbReference>
<feature type="compositionally biased region" description="Basic and acidic residues" evidence="1">
    <location>
        <begin position="55"/>
        <end position="64"/>
    </location>
</feature>
<reference evidence="3 4" key="1">
    <citation type="journal article" date="2018" name="Mol. Ecol.">
        <title>The obligate alkalophilic soda-lake fungus Sodiomyces alkalinus has shifted to a protein diet.</title>
        <authorList>
            <person name="Grum-Grzhimaylo A.A."/>
            <person name="Falkoski D.L."/>
            <person name="van den Heuvel J."/>
            <person name="Valero-Jimenez C.A."/>
            <person name="Min B."/>
            <person name="Choi I.G."/>
            <person name="Lipzen A."/>
            <person name="Daum C.G."/>
            <person name="Aanen D.K."/>
            <person name="Tsang A."/>
            <person name="Henrissat B."/>
            <person name="Bilanenko E.N."/>
            <person name="de Vries R.P."/>
            <person name="van Kan J.A.L."/>
            <person name="Grigoriev I.V."/>
            <person name="Debets A.J.M."/>
        </authorList>
    </citation>
    <scope>NUCLEOTIDE SEQUENCE [LARGE SCALE GENOMIC DNA]</scope>
    <source>
        <strain evidence="3 4">F11</strain>
    </source>
</reference>
<dbReference type="SUPFAM" id="SSF52540">
    <property type="entry name" value="P-loop containing nucleoside triphosphate hydrolases"/>
    <property type="match status" value="1"/>
</dbReference>
<keyword evidence="4" id="KW-1185">Reference proteome</keyword>
<accession>A0A3N2Q644</accession>
<protein>
    <recommendedName>
        <fullName evidence="2">AAA+ ATPase domain-containing protein</fullName>
    </recommendedName>
</protein>
<dbReference type="InterPro" id="IPR003593">
    <property type="entry name" value="AAA+_ATPase"/>
</dbReference>
<gene>
    <name evidence="3" type="ORF">SODALDRAFT_318970</name>
</gene>
<dbReference type="InterPro" id="IPR054289">
    <property type="entry name" value="DUF7025"/>
</dbReference>
<feature type="compositionally biased region" description="Polar residues" evidence="1">
    <location>
        <begin position="1"/>
        <end position="34"/>
    </location>
</feature>
<dbReference type="Pfam" id="PF00004">
    <property type="entry name" value="AAA"/>
    <property type="match status" value="1"/>
</dbReference>
<dbReference type="PANTHER" id="PTHR46411">
    <property type="entry name" value="FAMILY ATPASE, PUTATIVE-RELATED"/>
    <property type="match status" value="1"/>
</dbReference>
<dbReference type="InterPro" id="IPR027417">
    <property type="entry name" value="P-loop_NTPase"/>
</dbReference>
<sequence length="1019" mass="115541">MASDSDSSAAEGVNSTTTKKVSNRRQPTDGSNKNAHLPMQPGPSNNIKPATGQGERQKLLRRQPETVPPDPSAIIAGVRKCNWENFVNRFSKSEPVYAVDALVAGDQLGKEMLDEAFKRKNSGYFEAADYANQGKVSRIYTNSTWIQRIRIQSPVLLEIFTRVTGYVWGSQSYTFMRPFQYLHYFHDKFKEELRRLEAEAEAGGTNCDRSSDSSAVKIAHQHLRAYIGFAEAELRPDYEQFHTPMSMSMSMSMSTSTDEPGKSPPSRVRYDDLWYLFRPGDLVYLSDKASKRLVQNWIRSSKSPITWNPNVSHQSIMRQKIWRLHEIVVPYAAPTAQVDHEAEKTDFEATMYYLDYDGVSYGSVSAEFRIPQFENEKDIRDLEFYPIRYAPKAEKLLEERKAIGSMFTKCVSQWHMSYDGITLVTDPIGYPVHDRNARGAYNHHAQPKHINGDVIVDFDQAFNWDPTLKNIFDEPDMWDSRTGLSKTSTGQDLITVWTDEKRTKLVSVGYEVIVNGDDIEALQGHSYLEQDRYLGPSKDKSHVPDGEDLALLPRRVFVYSLKEGRFAPVDVRYMKPIDHQRDGFSHIQLSDGHKRTIRSAVQSHLRRKAIERTIEKQSHNAHGTVITQDFIRGKGKGLILMLHGEPGVGKTATAEAVAQTFKRPLFSISCGNLNGIWSAEVRLEEVFRLADLWDAILLLDEADVFLSARSPTDNLERNGLVSIFLQKLEYYNGILFLTTNRIGKIDQAISSRIHLILHYKRLGKPEVLNVFRINIDRLRQAEKQQSEVSGQRPLLPVESDILQFAADHCDAHPKGKGAWNGRQIRNAFMIAAAMARDEAEQQPPEFQPQLRYWHFKQVEKLMGEYTRFRSRVLGKDDSQRALLNEERDDDYEEEENAEERTTPHRPVHVHVGGGHRGSSPDARARARARPRISFSGGSPHAPHLTYQAAHMHEQAHLQVHYGGEMAGRQPAAPERADSPGYSPFPSTPQATFAPSYGYGQPSSVSPHPPPPSSHAQQFL</sequence>
<dbReference type="GO" id="GO:0016887">
    <property type="term" value="F:ATP hydrolysis activity"/>
    <property type="evidence" value="ECO:0007669"/>
    <property type="project" value="InterPro"/>
</dbReference>
<dbReference type="STRING" id="1314773.A0A3N2Q644"/>
<dbReference type="OrthoDB" id="10042665at2759"/>